<evidence type="ECO:0000256" key="3">
    <source>
        <dbReference type="SAM" id="MobiDB-lite"/>
    </source>
</evidence>
<dbReference type="GO" id="GO:0005524">
    <property type="term" value="F:ATP binding"/>
    <property type="evidence" value="ECO:0007669"/>
    <property type="project" value="UniProtKB-KW"/>
</dbReference>
<dbReference type="EMBL" id="JBHTAH010000001">
    <property type="protein sequence ID" value="MFC7068286.1"/>
    <property type="molecule type" value="Genomic_DNA"/>
</dbReference>
<evidence type="ECO:0000259" key="4">
    <source>
        <dbReference type="Pfam" id="PF00733"/>
    </source>
</evidence>
<dbReference type="PANTHER" id="PTHR11772:SF2">
    <property type="entry name" value="ASPARAGINE SYNTHETASE [GLUTAMINE-HYDROLYZING]"/>
    <property type="match status" value="1"/>
</dbReference>
<keyword evidence="2" id="KW-0067">ATP-binding</keyword>
<evidence type="ECO:0000313" key="5">
    <source>
        <dbReference type="EMBL" id="MFC7068286.1"/>
    </source>
</evidence>
<comment type="caution">
    <text evidence="5">The sequence shown here is derived from an EMBL/GenBank/DDBJ whole genome shotgun (WGS) entry which is preliminary data.</text>
</comment>
<name>A0ABD5W4R7_9EURY</name>
<evidence type="ECO:0000256" key="2">
    <source>
        <dbReference type="ARBA" id="ARBA00022840"/>
    </source>
</evidence>
<sequence>MADDGADDPSTDRIDGASPAVVRDALTAGDPLPGTDGFAGRVDGALVRDVLGRRPLFLDRAEPDVWSFDPTDLADPRTLPAGSVRDADGERAVWSLPDPAPAERDAALETATDAVATSTRSVDSDDLAVAFSGGVDSAVVAAGVPEAPLYVAGFEGAHDVAAAREAAAAMGRGDDLTVVEVSHADLERTVPRIVAATGRRNPMDVAIALPLYLVAERAAADGYDRLAVGQGADELFGGYAKVVDPAEDHRIDADTVRGARRETMATLPDQLERDVLALRAAGVEPVAPLLHDRVVAAALSLPGDLLVADGERKVALRAAAEGVVPDGVRTADKKAVQYGTYVSRELDRLARQDGFKRRMDDHVGRYIAALCGEDYVAPDDR</sequence>
<keyword evidence="1" id="KW-0547">Nucleotide-binding</keyword>
<gene>
    <name evidence="5" type="ORF">ACFQL9_01410</name>
</gene>
<dbReference type="Gene3D" id="3.40.50.620">
    <property type="entry name" value="HUPs"/>
    <property type="match status" value="1"/>
</dbReference>
<evidence type="ECO:0000256" key="1">
    <source>
        <dbReference type="ARBA" id="ARBA00022741"/>
    </source>
</evidence>
<dbReference type="InterPro" id="IPR001962">
    <property type="entry name" value="Asn_synthase"/>
</dbReference>
<dbReference type="PANTHER" id="PTHR11772">
    <property type="entry name" value="ASPARAGINE SYNTHETASE"/>
    <property type="match status" value="1"/>
</dbReference>
<proteinExistence type="predicted"/>
<protein>
    <submittedName>
        <fullName evidence="5">Asparagine synthase C-terminal domain-containing protein</fullName>
    </submittedName>
</protein>
<dbReference type="InterPro" id="IPR050795">
    <property type="entry name" value="Asn_Synthetase"/>
</dbReference>
<organism evidence="5 6">
    <name type="scientific">Halobaculum lipolyticum</name>
    <dbReference type="NCBI Taxonomy" id="3032001"/>
    <lineage>
        <taxon>Archaea</taxon>
        <taxon>Methanobacteriati</taxon>
        <taxon>Methanobacteriota</taxon>
        <taxon>Stenosarchaea group</taxon>
        <taxon>Halobacteria</taxon>
        <taxon>Halobacteriales</taxon>
        <taxon>Haloferacaceae</taxon>
        <taxon>Halobaculum</taxon>
    </lineage>
</organism>
<feature type="region of interest" description="Disordered" evidence="3">
    <location>
        <begin position="1"/>
        <end position="39"/>
    </location>
</feature>
<dbReference type="Pfam" id="PF00733">
    <property type="entry name" value="Asn_synthase"/>
    <property type="match status" value="2"/>
</dbReference>
<dbReference type="InterPro" id="IPR014729">
    <property type="entry name" value="Rossmann-like_a/b/a_fold"/>
</dbReference>
<dbReference type="GeneID" id="81126501"/>
<keyword evidence="6" id="KW-1185">Reference proteome</keyword>
<dbReference type="AlphaFoldDB" id="A0ABD5W4R7"/>
<dbReference type="CDD" id="cd01991">
    <property type="entry name" value="Asn_synthase_B_C"/>
    <property type="match status" value="1"/>
</dbReference>
<dbReference type="Proteomes" id="UP001596461">
    <property type="component" value="Unassembled WGS sequence"/>
</dbReference>
<dbReference type="SUPFAM" id="SSF52402">
    <property type="entry name" value="Adenine nucleotide alpha hydrolases-like"/>
    <property type="match status" value="1"/>
</dbReference>
<feature type="domain" description="Asparagine synthetase" evidence="4">
    <location>
        <begin position="261"/>
        <end position="352"/>
    </location>
</feature>
<dbReference type="RefSeq" id="WP_390209784.1">
    <property type="nucleotide sequence ID" value="NZ_CP126154.1"/>
</dbReference>
<reference evidence="5 6" key="1">
    <citation type="journal article" date="2019" name="Int. J. Syst. Evol. Microbiol.">
        <title>The Global Catalogue of Microorganisms (GCM) 10K type strain sequencing project: providing services to taxonomists for standard genome sequencing and annotation.</title>
        <authorList>
            <consortium name="The Broad Institute Genomics Platform"/>
            <consortium name="The Broad Institute Genome Sequencing Center for Infectious Disease"/>
            <person name="Wu L."/>
            <person name="Ma J."/>
        </authorList>
    </citation>
    <scope>NUCLEOTIDE SEQUENCE [LARGE SCALE GENOMIC DNA]</scope>
    <source>
        <strain evidence="5 6">DT31</strain>
    </source>
</reference>
<feature type="domain" description="Asparagine synthetase" evidence="4">
    <location>
        <begin position="117"/>
        <end position="245"/>
    </location>
</feature>
<evidence type="ECO:0000313" key="6">
    <source>
        <dbReference type="Proteomes" id="UP001596461"/>
    </source>
</evidence>
<accession>A0ABD5W4R7</accession>